<dbReference type="Proteomes" id="UP000321947">
    <property type="component" value="Unassembled WGS sequence"/>
</dbReference>
<evidence type="ECO:0000256" key="1">
    <source>
        <dbReference type="SAM" id="MobiDB-lite"/>
    </source>
</evidence>
<evidence type="ECO:0000313" key="3">
    <source>
        <dbReference type="EMBL" id="TYK09440.1"/>
    </source>
</evidence>
<dbReference type="EMBL" id="SSTD01011629">
    <property type="protein sequence ID" value="TYK09440.1"/>
    <property type="molecule type" value="Genomic_DNA"/>
</dbReference>
<dbReference type="AlphaFoldDB" id="A0A5A7TRP9"/>
<dbReference type="Proteomes" id="UP000321393">
    <property type="component" value="Unassembled WGS sequence"/>
</dbReference>
<sequence length="57" mass="6189">MHAMLSAIYEDSERQLGGSKLTGISTGKRKLRTEDMAKEEMDEGETSLSVEIGAGQD</sequence>
<feature type="region of interest" description="Disordered" evidence="1">
    <location>
        <begin position="36"/>
        <end position="57"/>
    </location>
</feature>
<comment type="caution">
    <text evidence="2">The sequence shown here is derived from an EMBL/GenBank/DDBJ whole genome shotgun (WGS) entry which is preliminary data.</text>
</comment>
<dbReference type="EMBL" id="SSTE01014389">
    <property type="protein sequence ID" value="KAA0046072.1"/>
    <property type="molecule type" value="Genomic_DNA"/>
</dbReference>
<accession>A0A5A7TRP9</accession>
<organism evidence="2 4">
    <name type="scientific">Cucumis melo var. makuwa</name>
    <name type="common">Oriental melon</name>
    <dbReference type="NCBI Taxonomy" id="1194695"/>
    <lineage>
        <taxon>Eukaryota</taxon>
        <taxon>Viridiplantae</taxon>
        <taxon>Streptophyta</taxon>
        <taxon>Embryophyta</taxon>
        <taxon>Tracheophyta</taxon>
        <taxon>Spermatophyta</taxon>
        <taxon>Magnoliopsida</taxon>
        <taxon>eudicotyledons</taxon>
        <taxon>Gunneridae</taxon>
        <taxon>Pentapetalae</taxon>
        <taxon>rosids</taxon>
        <taxon>fabids</taxon>
        <taxon>Cucurbitales</taxon>
        <taxon>Cucurbitaceae</taxon>
        <taxon>Benincaseae</taxon>
        <taxon>Cucumis</taxon>
    </lineage>
</organism>
<reference evidence="4 5" key="1">
    <citation type="submission" date="2019-08" db="EMBL/GenBank/DDBJ databases">
        <title>Draft genome sequences of two oriental melons (Cucumis melo L. var makuwa).</title>
        <authorList>
            <person name="Kwon S.-Y."/>
        </authorList>
    </citation>
    <scope>NUCLEOTIDE SEQUENCE [LARGE SCALE GENOMIC DNA]</scope>
    <source>
        <strain evidence="5">cv. Chang Bougi</strain>
        <strain evidence="4">cv. SW 3</strain>
        <tissue evidence="2">Leaf</tissue>
    </source>
</reference>
<proteinExistence type="predicted"/>
<evidence type="ECO:0000313" key="4">
    <source>
        <dbReference type="Proteomes" id="UP000321393"/>
    </source>
</evidence>
<evidence type="ECO:0000313" key="2">
    <source>
        <dbReference type="EMBL" id="KAA0046072.1"/>
    </source>
</evidence>
<gene>
    <name evidence="3" type="ORF">E5676_scaffold499G00280</name>
    <name evidence="2" type="ORF">E6C27_scaffold1096G00280</name>
</gene>
<name>A0A5A7TRP9_CUCMM</name>
<evidence type="ECO:0000313" key="5">
    <source>
        <dbReference type="Proteomes" id="UP000321947"/>
    </source>
</evidence>
<protein>
    <submittedName>
        <fullName evidence="2">Gypsy/ty3 element polyprotein</fullName>
    </submittedName>
</protein>